<dbReference type="AlphaFoldDB" id="A0A084IJW0"/>
<dbReference type="EMBL" id="APNK01000019">
    <property type="protein sequence ID" value="KEZ76994.1"/>
    <property type="molecule type" value="Genomic_DNA"/>
</dbReference>
<feature type="compositionally biased region" description="Basic and acidic residues" evidence="10">
    <location>
        <begin position="64"/>
        <end position="79"/>
    </location>
</feature>
<dbReference type="Proteomes" id="UP000028302">
    <property type="component" value="Unassembled WGS sequence"/>
</dbReference>
<accession>A0A084IJW0</accession>
<dbReference type="InterPro" id="IPR007449">
    <property type="entry name" value="ZipA_FtsZ-bd_C"/>
</dbReference>
<keyword evidence="5 11" id="KW-1133">Transmembrane helix</keyword>
<dbReference type="GO" id="GO:0000917">
    <property type="term" value="P:division septum assembly"/>
    <property type="evidence" value="ECO:0007669"/>
    <property type="project" value="TreeGrafter"/>
</dbReference>
<evidence type="ECO:0000313" key="14">
    <source>
        <dbReference type="Proteomes" id="UP000028302"/>
    </source>
</evidence>
<evidence type="ECO:0000256" key="4">
    <source>
        <dbReference type="ARBA" id="ARBA00022692"/>
    </source>
</evidence>
<keyword evidence="1 9" id="KW-1003">Cell membrane</keyword>
<comment type="function">
    <text evidence="8">Essential cell division protein that stabilizes the FtsZ protofilaments by cross-linking them and that serves as a cytoplasmic membrane anchor for the Z ring. Also required for the recruitment to the septal ring of downstream cell division proteins.</text>
</comment>
<feature type="domain" description="ZipA C-terminal FtsZ-binding" evidence="12">
    <location>
        <begin position="172"/>
        <end position="302"/>
    </location>
</feature>
<feature type="compositionally biased region" description="Polar residues" evidence="10">
    <location>
        <begin position="140"/>
        <end position="152"/>
    </location>
</feature>
<organism evidence="13 14">
    <name type="scientific">Salinisphaera hydrothermalis (strain C41B8)</name>
    <dbReference type="NCBI Taxonomy" id="1304275"/>
    <lineage>
        <taxon>Bacteria</taxon>
        <taxon>Pseudomonadati</taxon>
        <taxon>Pseudomonadota</taxon>
        <taxon>Gammaproteobacteria</taxon>
        <taxon>Salinisphaerales</taxon>
        <taxon>Salinisphaeraceae</taxon>
        <taxon>Salinisphaera</taxon>
    </lineage>
</organism>
<keyword evidence="7 8" id="KW-0131">Cell cycle</keyword>
<evidence type="ECO:0000256" key="1">
    <source>
        <dbReference type="ARBA" id="ARBA00022475"/>
    </source>
</evidence>
<dbReference type="InterPro" id="IPR036765">
    <property type="entry name" value="ZipA_FtsZ-bd_C_sf"/>
</dbReference>
<evidence type="ECO:0000256" key="7">
    <source>
        <dbReference type="ARBA" id="ARBA00023306"/>
    </source>
</evidence>
<evidence type="ECO:0000256" key="2">
    <source>
        <dbReference type="ARBA" id="ARBA00022519"/>
    </source>
</evidence>
<evidence type="ECO:0000256" key="11">
    <source>
        <dbReference type="SAM" id="Phobius"/>
    </source>
</evidence>
<feature type="transmembrane region" description="Helical" evidence="11">
    <location>
        <begin position="6"/>
        <end position="23"/>
    </location>
</feature>
<evidence type="ECO:0000256" key="8">
    <source>
        <dbReference type="RuleBase" id="RU003612"/>
    </source>
</evidence>
<keyword evidence="2 9" id="KW-0997">Cell inner membrane</keyword>
<evidence type="ECO:0000259" key="12">
    <source>
        <dbReference type="SMART" id="SM00771"/>
    </source>
</evidence>
<dbReference type="RefSeq" id="WP_051883469.1">
    <property type="nucleotide sequence ID" value="NZ_APNK01000019.1"/>
</dbReference>
<gene>
    <name evidence="13" type="ORF">C41B8_12400</name>
</gene>
<evidence type="ECO:0000256" key="3">
    <source>
        <dbReference type="ARBA" id="ARBA00022618"/>
    </source>
</evidence>
<dbReference type="Gene3D" id="3.30.1400.10">
    <property type="entry name" value="ZipA, C-terminal FtsZ-binding domain"/>
    <property type="match status" value="1"/>
</dbReference>
<dbReference type="GO" id="GO:0032153">
    <property type="term" value="C:cell division site"/>
    <property type="evidence" value="ECO:0007669"/>
    <property type="project" value="TreeGrafter"/>
</dbReference>
<evidence type="ECO:0000256" key="9">
    <source>
        <dbReference type="RuleBase" id="RU003613"/>
    </source>
</evidence>
<dbReference type="InterPro" id="IPR011919">
    <property type="entry name" value="Cell_div_ZipA"/>
</dbReference>
<proteinExistence type="inferred from homology"/>
<keyword evidence="6 9" id="KW-0472">Membrane</keyword>
<dbReference type="eggNOG" id="COG3115">
    <property type="taxonomic scope" value="Bacteria"/>
</dbReference>
<dbReference type="OrthoDB" id="7054914at2"/>
<dbReference type="SMART" id="SM00771">
    <property type="entry name" value="ZipA_C"/>
    <property type="match status" value="1"/>
</dbReference>
<sequence>MSIVQWLVLALVILVVAGAYWYIRRQGGGDPWRDMEEPADGAGHDEPASGDSYVVGVRTLNKETPADRKAAAEAARARQAEQASEQTPEADRTRAVRQPTAVRRRAVSRTTAVSTDDKPSQGETQVRSSEAEPPRGADSTEPNEPEQTTVTTEIPPAATERVEMVAPERSEHSQLFMLYVAAPEGQTFDGPDIHAALAKADLKFGLNDLYHRVTEVHGVTESVFCVANMLKPGTLDPVDQDQLSTPGLTLFLLVPAPIEGRPAMRDMMETANRIATALGGHVLDDNRALLKAQTAQYMLDQIAEIDRRARLGQRRR</sequence>
<dbReference type="NCBIfam" id="TIGR02205">
    <property type="entry name" value="septum_zipA"/>
    <property type="match status" value="1"/>
</dbReference>
<feature type="compositionally biased region" description="Basic and acidic residues" evidence="10">
    <location>
        <begin position="31"/>
        <end position="47"/>
    </location>
</feature>
<evidence type="ECO:0000256" key="5">
    <source>
        <dbReference type="ARBA" id="ARBA00022989"/>
    </source>
</evidence>
<evidence type="ECO:0000256" key="6">
    <source>
        <dbReference type="ARBA" id="ARBA00023136"/>
    </source>
</evidence>
<dbReference type="SUPFAM" id="SSF64383">
    <property type="entry name" value="Cell-division protein ZipA, C-terminal domain"/>
    <property type="match status" value="1"/>
</dbReference>
<protein>
    <recommendedName>
        <fullName evidence="8">Cell division protein ZipA</fullName>
    </recommendedName>
</protein>
<dbReference type="GO" id="GO:0005886">
    <property type="term" value="C:plasma membrane"/>
    <property type="evidence" value="ECO:0007669"/>
    <property type="project" value="UniProtKB-SubCell"/>
</dbReference>
<evidence type="ECO:0000313" key="13">
    <source>
        <dbReference type="EMBL" id="KEZ76994.1"/>
    </source>
</evidence>
<dbReference type="PANTHER" id="PTHR38685">
    <property type="entry name" value="CELL DIVISION PROTEIN ZIPA"/>
    <property type="match status" value="1"/>
</dbReference>
<keyword evidence="14" id="KW-1185">Reference proteome</keyword>
<comment type="caution">
    <text evidence="13">The sequence shown here is derived from an EMBL/GenBank/DDBJ whole genome shotgun (WGS) entry which is preliminary data.</text>
</comment>
<keyword evidence="3 8" id="KW-0132">Cell division</keyword>
<comment type="similarity">
    <text evidence="8">Belongs to the ZipA family.</text>
</comment>
<keyword evidence="4 9" id="KW-0812">Transmembrane</keyword>
<dbReference type="PANTHER" id="PTHR38685:SF1">
    <property type="entry name" value="CELL DIVISION PROTEIN ZIPA"/>
    <property type="match status" value="1"/>
</dbReference>
<feature type="region of interest" description="Disordered" evidence="10">
    <location>
        <begin position="29"/>
        <end position="52"/>
    </location>
</feature>
<dbReference type="Pfam" id="PF04354">
    <property type="entry name" value="ZipA_C"/>
    <property type="match status" value="1"/>
</dbReference>
<feature type="region of interest" description="Disordered" evidence="10">
    <location>
        <begin position="64"/>
        <end position="158"/>
    </location>
</feature>
<evidence type="ECO:0000256" key="10">
    <source>
        <dbReference type="SAM" id="MobiDB-lite"/>
    </source>
</evidence>
<name>A0A084IJW0_SALHC</name>
<reference evidence="13 14" key="1">
    <citation type="submission" date="2013-03" db="EMBL/GenBank/DDBJ databases">
        <title>Salinisphaera hydrothermalis C41B8 Genome Sequencing.</title>
        <authorList>
            <person name="Li C."/>
            <person name="Lai Q."/>
            <person name="Shao Z."/>
        </authorList>
    </citation>
    <scope>NUCLEOTIDE SEQUENCE [LARGE SCALE GENOMIC DNA]</scope>
    <source>
        <strain evidence="13 14">C41B8</strain>
    </source>
</reference>
<dbReference type="STRING" id="1304275.C41B8_12400"/>
<comment type="subcellular location">
    <subcellularLocation>
        <location evidence="9">Cell inner membrane</location>
        <topology evidence="9">Single-pass type I membrane protein</topology>
    </subcellularLocation>
</comment>